<protein>
    <submittedName>
        <fullName evidence="3">Uncharacterized protein</fullName>
    </submittedName>
</protein>
<organism evidence="3 4">
    <name type="scientific">Kitasatospora cheerisanensis KCTC 2395</name>
    <dbReference type="NCBI Taxonomy" id="1348663"/>
    <lineage>
        <taxon>Bacteria</taxon>
        <taxon>Bacillati</taxon>
        <taxon>Actinomycetota</taxon>
        <taxon>Actinomycetes</taxon>
        <taxon>Kitasatosporales</taxon>
        <taxon>Streptomycetaceae</taxon>
        <taxon>Kitasatospora</taxon>
    </lineage>
</organism>
<keyword evidence="2" id="KW-0812">Transmembrane</keyword>
<gene>
    <name evidence="3" type="ORF">KCH_43850</name>
</gene>
<sequence>MAGGSWWREDGSADGADSGESVYVPAQAPPPPAPAVPPPPTVPPQPAAPPVGFDKPRLPPADLLPPGPSPDEVDRAARWAEGRGRADVTSVFPGWTEVYFDLPTEEPEPTAAPSRSRNPSPCPSRNPRRAAPRPRQAGPAPAVRQAATGPRGRAGSPARGPAGGGARRPAPLLLLGALLLVGGAVVGNLLVMLLGWGLAYLSSGLSDLMKKFAVLGIPLLTVSGLTLWNWGREKGRWGAALAPGTDAGHATWAAAPGVLRIAAGLTALFLLAVTLRRRRS</sequence>
<dbReference type="eggNOG" id="ENOG503202K">
    <property type="taxonomic scope" value="Bacteria"/>
</dbReference>
<comment type="caution">
    <text evidence="3">The sequence shown here is derived from an EMBL/GenBank/DDBJ whole genome shotgun (WGS) entry which is preliminary data.</text>
</comment>
<evidence type="ECO:0000256" key="2">
    <source>
        <dbReference type="SAM" id="Phobius"/>
    </source>
</evidence>
<name>A0A066Z086_9ACTN</name>
<feature type="compositionally biased region" description="Pro residues" evidence="1">
    <location>
        <begin position="27"/>
        <end position="49"/>
    </location>
</feature>
<dbReference type="EMBL" id="JNBY01000094">
    <property type="protein sequence ID" value="KDN83736.1"/>
    <property type="molecule type" value="Genomic_DNA"/>
</dbReference>
<keyword evidence="2" id="KW-0472">Membrane</keyword>
<evidence type="ECO:0000256" key="1">
    <source>
        <dbReference type="SAM" id="MobiDB-lite"/>
    </source>
</evidence>
<proteinExistence type="predicted"/>
<reference evidence="3 4" key="1">
    <citation type="submission" date="2014-05" db="EMBL/GenBank/DDBJ databases">
        <title>Draft Genome Sequence of Kitasatospora cheerisanensis KCTC 2395.</title>
        <authorList>
            <person name="Nam D.H."/>
        </authorList>
    </citation>
    <scope>NUCLEOTIDE SEQUENCE [LARGE SCALE GENOMIC DNA]</scope>
    <source>
        <strain evidence="3 4">KCTC 2395</strain>
    </source>
</reference>
<keyword evidence="2" id="KW-1133">Transmembrane helix</keyword>
<dbReference type="Proteomes" id="UP000027178">
    <property type="component" value="Unassembled WGS sequence"/>
</dbReference>
<feature type="compositionally biased region" description="Pro residues" evidence="1">
    <location>
        <begin position="58"/>
        <end position="69"/>
    </location>
</feature>
<feature type="compositionally biased region" description="Low complexity" evidence="1">
    <location>
        <begin position="133"/>
        <end position="160"/>
    </location>
</feature>
<feature type="region of interest" description="Disordered" evidence="1">
    <location>
        <begin position="104"/>
        <end position="165"/>
    </location>
</feature>
<feature type="transmembrane region" description="Helical" evidence="2">
    <location>
        <begin position="250"/>
        <end position="275"/>
    </location>
</feature>
<evidence type="ECO:0000313" key="3">
    <source>
        <dbReference type="EMBL" id="KDN83736.1"/>
    </source>
</evidence>
<dbReference type="AlphaFoldDB" id="A0A066Z086"/>
<dbReference type="HOGENOM" id="CLU_993153_0_0_11"/>
<feature type="transmembrane region" description="Helical" evidence="2">
    <location>
        <begin position="172"/>
        <end position="200"/>
    </location>
</feature>
<feature type="transmembrane region" description="Helical" evidence="2">
    <location>
        <begin position="212"/>
        <end position="230"/>
    </location>
</feature>
<feature type="region of interest" description="Disordered" evidence="1">
    <location>
        <begin position="1"/>
        <end position="85"/>
    </location>
</feature>
<dbReference type="PATRIC" id="fig|1348663.4.peg.4228"/>
<accession>A0A066Z086</accession>
<keyword evidence="4" id="KW-1185">Reference proteome</keyword>
<evidence type="ECO:0000313" key="4">
    <source>
        <dbReference type="Proteomes" id="UP000027178"/>
    </source>
</evidence>
<feature type="compositionally biased region" description="Low complexity" evidence="1">
    <location>
        <begin position="109"/>
        <end position="125"/>
    </location>
</feature>
<feature type="compositionally biased region" description="Basic and acidic residues" evidence="1">
    <location>
        <begin position="72"/>
        <end position="85"/>
    </location>
</feature>